<accession>A0A1B6H1F9</accession>
<dbReference type="AlphaFoldDB" id="A0A1B6H1F9"/>
<reference evidence="1" key="1">
    <citation type="submission" date="2015-11" db="EMBL/GenBank/DDBJ databases">
        <title>De novo transcriptome assembly of four potential Pierce s Disease insect vectors from Arizona vineyards.</title>
        <authorList>
            <person name="Tassone E.E."/>
        </authorList>
    </citation>
    <scope>NUCLEOTIDE SEQUENCE</scope>
</reference>
<sequence>CSLNSLLKDSSPAYVKKRHFTDRNILEIKARLAQETWKELQDTTSTDCAYNFFSRTISMVIDLVCPCKRTRLKGKKRIRISDTEADSLREEFLRARTQYTLTGLLEHKQEAALKKKNYDIKLKSLRRLETANQ</sequence>
<evidence type="ECO:0000313" key="1">
    <source>
        <dbReference type="EMBL" id="JAS68501.1"/>
    </source>
</evidence>
<feature type="non-terminal residue" evidence="1">
    <location>
        <position position="133"/>
    </location>
</feature>
<name>A0A1B6H1F9_9HEMI</name>
<gene>
    <name evidence="1" type="ORF">g.47919</name>
</gene>
<protein>
    <submittedName>
        <fullName evidence="1">Uncharacterized protein</fullName>
    </submittedName>
</protein>
<organism evidence="1">
    <name type="scientific">Cuerna arida</name>
    <dbReference type="NCBI Taxonomy" id="1464854"/>
    <lineage>
        <taxon>Eukaryota</taxon>
        <taxon>Metazoa</taxon>
        <taxon>Ecdysozoa</taxon>
        <taxon>Arthropoda</taxon>
        <taxon>Hexapoda</taxon>
        <taxon>Insecta</taxon>
        <taxon>Pterygota</taxon>
        <taxon>Neoptera</taxon>
        <taxon>Paraneoptera</taxon>
        <taxon>Hemiptera</taxon>
        <taxon>Auchenorrhyncha</taxon>
        <taxon>Membracoidea</taxon>
        <taxon>Cicadellidae</taxon>
        <taxon>Cicadellinae</taxon>
        <taxon>Proconiini</taxon>
        <taxon>Cuerna</taxon>
    </lineage>
</organism>
<feature type="non-terminal residue" evidence="1">
    <location>
        <position position="1"/>
    </location>
</feature>
<dbReference type="EMBL" id="GECZ01001268">
    <property type="protein sequence ID" value="JAS68501.1"/>
    <property type="molecule type" value="Transcribed_RNA"/>
</dbReference>
<proteinExistence type="predicted"/>